<organism evidence="2 3">
    <name type="scientific">Thiomicrorhabdus marina</name>
    <dbReference type="NCBI Taxonomy" id="2818442"/>
    <lineage>
        <taxon>Bacteria</taxon>
        <taxon>Pseudomonadati</taxon>
        <taxon>Pseudomonadota</taxon>
        <taxon>Gammaproteobacteria</taxon>
        <taxon>Thiotrichales</taxon>
        <taxon>Piscirickettsiaceae</taxon>
        <taxon>Thiomicrorhabdus</taxon>
    </lineage>
</organism>
<name>A0ABS3Q4T0_9GAMM</name>
<accession>A0ABS3Q4T0</accession>
<comment type="caution">
    <text evidence="2">The sequence shown here is derived from an EMBL/GenBank/DDBJ whole genome shotgun (WGS) entry which is preliminary data.</text>
</comment>
<protein>
    <submittedName>
        <fullName evidence="2">Uncharacterized protein</fullName>
    </submittedName>
</protein>
<reference evidence="2 3" key="1">
    <citation type="submission" date="2021-03" db="EMBL/GenBank/DDBJ databases">
        <title>Thiomicrorhabdus sp.nov.,novel sulfur-oxidizing bacteria isolated from coastal sediment.</title>
        <authorList>
            <person name="Liu X."/>
        </authorList>
    </citation>
    <scope>NUCLEOTIDE SEQUENCE [LARGE SCALE GENOMIC DNA]</scope>
    <source>
        <strain evidence="2 3">6S2-11</strain>
    </source>
</reference>
<dbReference type="EMBL" id="JAGETV010000009">
    <property type="protein sequence ID" value="MBO1927332.1"/>
    <property type="molecule type" value="Genomic_DNA"/>
</dbReference>
<dbReference type="Proteomes" id="UP000664835">
    <property type="component" value="Unassembled WGS sequence"/>
</dbReference>
<sequence>MKALIASLFVAGSLFAASASADSWSFDGKLVTGSNSGGCTWSFDCEKPLK</sequence>
<proteinExistence type="predicted"/>
<gene>
    <name evidence="2" type="ORF">J3998_07045</name>
</gene>
<keyword evidence="3" id="KW-1185">Reference proteome</keyword>
<evidence type="ECO:0000313" key="3">
    <source>
        <dbReference type="Proteomes" id="UP000664835"/>
    </source>
</evidence>
<dbReference type="RefSeq" id="WP_208149209.1">
    <property type="nucleotide sequence ID" value="NZ_JAGETV010000009.1"/>
</dbReference>
<feature type="chain" id="PRO_5046623072" evidence="1">
    <location>
        <begin position="22"/>
        <end position="50"/>
    </location>
</feature>
<feature type="signal peptide" evidence="1">
    <location>
        <begin position="1"/>
        <end position="21"/>
    </location>
</feature>
<evidence type="ECO:0000313" key="2">
    <source>
        <dbReference type="EMBL" id="MBO1927332.1"/>
    </source>
</evidence>
<evidence type="ECO:0000256" key="1">
    <source>
        <dbReference type="SAM" id="SignalP"/>
    </source>
</evidence>
<keyword evidence="1" id="KW-0732">Signal</keyword>